<feature type="transmembrane region" description="Helical" evidence="1">
    <location>
        <begin position="27"/>
        <end position="44"/>
    </location>
</feature>
<reference evidence="2" key="1">
    <citation type="submission" date="2020-10" db="EMBL/GenBank/DDBJ databases">
        <authorList>
            <person name="Gilroy R."/>
        </authorList>
    </citation>
    <scope>NUCLEOTIDE SEQUENCE</scope>
    <source>
        <strain evidence="2">ChiSjej1B19-3389</strain>
    </source>
</reference>
<dbReference type="AlphaFoldDB" id="A0A9D1CTL7"/>
<dbReference type="InterPro" id="IPR025664">
    <property type="entry name" value="Spore_III_AC/AD"/>
</dbReference>
<dbReference type="Pfam" id="PF06686">
    <property type="entry name" value="SpoIIIAC"/>
    <property type="match status" value="2"/>
</dbReference>
<reference evidence="2" key="2">
    <citation type="journal article" date="2021" name="PeerJ">
        <title>Extensive microbial diversity within the chicken gut microbiome revealed by metagenomics and culture.</title>
        <authorList>
            <person name="Gilroy R."/>
            <person name="Ravi A."/>
            <person name="Getino M."/>
            <person name="Pursley I."/>
            <person name="Horton D.L."/>
            <person name="Alikhan N.F."/>
            <person name="Baker D."/>
            <person name="Gharbi K."/>
            <person name="Hall N."/>
            <person name="Watson M."/>
            <person name="Adriaenssens E.M."/>
            <person name="Foster-Nyarko E."/>
            <person name="Jarju S."/>
            <person name="Secka A."/>
            <person name="Antonio M."/>
            <person name="Oren A."/>
            <person name="Chaudhuri R.R."/>
            <person name="La Ragione R."/>
            <person name="Hildebrand F."/>
            <person name="Pallen M.J."/>
        </authorList>
    </citation>
    <scope>NUCLEOTIDE SEQUENCE</scope>
    <source>
        <strain evidence="2">ChiSjej1B19-3389</strain>
    </source>
</reference>
<keyword evidence="1" id="KW-0472">Membrane</keyword>
<protein>
    <submittedName>
        <fullName evidence="2">Stage III sporulation protein AD</fullName>
    </submittedName>
</protein>
<comment type="caution">
    <text evidence="2">The sequence shown here is derived from an EMBL/GenBank/DDBJ whole genome shotgun (WGS) entry which is preliminary data.</text>
</comment>
<evidence type="ECO:0000256" key="1">
    <source>
        <dbReference type="SAM" id="Phobius"/>
    </source>
</evidence>
<evidence type="ECO:0000313" key="2">
    <source>
        <dbReference type="EMBL" id="HIQ79821.1"/>
    </source>
</evidence>
<organism evidence="2 3">
    <name type="scientific">Candidatus Scatavimonas merdigallinarum</name>
    <dbReference type="NCBI Taxonomy" id="2840914"/>
    <lineage>
        <taxon>Bacteria</taxon>
        <taxon>Bacillati</taxon>
        <taxon>Bacillota</taxon>
        <taxon>Clostridia</taxon>
        <taxon>Eubacteriales</taxon>
        <taxon>Oscillospiraceae</taxon>
        <taxon>Oscillospiraceae incertae sedis</taxon>
        <taxon>Candidatus Scatavimonas</taxon>
    </lineage>
</organism>
<dbReference type="EMBL" id="DVFW01000006">
    <property type="protein sequence ID" value="HIQ79821.1"/>
    <property type="molecule type" value="Genomic_DNA"/>
</dbReference>
<proteinExistence type="predicted"/>
<dbReference type="NCBIfam" id="TIGR02849">
    <property type="entry name" value="spore_III_AD"/>
    <property type="match status" value="1"/>
</dbReference>
<gene>
    <name evidence="2" type="primary">spoIIIAD</name>
    <name evidence="2" type="ORF">IAD32_00870</name>
</gene>
<sequence length="130" mass="13697">MDLFAICIAAVAATILAVTLKRYNPEISMLLAIGAGVIIFVLVLNQIPQALSQINTLLSRAGMPLQYGQVLFKALGICFLCQFSSDACKDAGQSALASKVELAGKLMIVLLALPMLEDIINTAVALMGAE</sequence>
<dbReference type="InterPro" id="IPR014211">
    <property type="entry name" value="Spore_III_AD"/>
</dbReference>
<evidence type="ECO:0000313" key="3">
    <source>
        <dbReference type="Proteomes" id="UP000886787"/>
    </source>
</evidence>
<keyword evidence="1" id="KW-1133">Transmembrane helix</keyword>
<dbReference type="Proteomes" id="UP000886787">
    <property type="component" value="Unassembled WGS sequence"/>
</dbReference>
<accession>A0A9D1CTL7</accession>
<keyword evidence="1" id="KW-0812">Transmembrane</keyword>
<name>A0A9D1CTL7_9FIRM</name>